<dbReference type="Proteomes" id="UP001451303">
    <property type="component" value="Unassembled WGS sequence"/>
</dbReference>
<comment type="caution">
    <text evidence="1">The sequence shown here is derived from an EMBL/GenBank/DDBJ whole genome shotgun (WGS) entry which is preliminary data.</text>
</comment>
<dbReference type="EMBL" id="JAVLET010000002">
    <property type="protein sequence ID" value="KAL0472842.1"/>
    <property type="molecule type" value="Genomic_DNA"/>
</dbReference>
<evidence type="ECO:0000313" key="2">
    <source>
        <dbReference type="Proteomes" id="UP001451303"/>
    </source>
</evidence>
<sequence>MFRTHDKELPPGYPSPNLLDPRLFGNHNVQNGRMIQHPGVTDNKVSKATSSKIRPSESLDTGFNGTRAPSDLRVEVNETSAFHQSSSGSDGAITADADTESFDLSVDNSDYPSWPLTGDRPPSRWSSFLATADFNDPVVVSRLYEMISHDVRQTLLQNERKLAMGNTFVSEQNVLDAPGRHSARGKNADFAAGNTKVAKAVSGRNPPKALNGKNLTNDLFTVHGDFTPWSIDRRPLEQSASCQFVAHMPDNTKSGIGVKRVLQSLSTIKIPAGAHTSIGTDENSTAFPASYANCDIKRPTQPRPITSSASETCKGYKDKKTKKLVSCEMKATV</sequence>
<reference evidence="1 2" key="1">
    <citation type="submission" date="2023-09" db="EMBL/GenBank/DDBJ databases">
        <title>Multi-omics analysis of a traditional fermented food reveals byproduct-associated fungal strains for waste-to-food upcycling.</title>
        <authorList>
            <consortium name="Lawrence Berkeley National Laboratory"/>
            <person name="Rekdal V.M."/>
            <person name="Villalobos-Escobedo J.M."/>
            <person name="Rodriguez-Valeron N."/>
            <person name="Garcia M.O."/>
            <person name="Vasquez D.P."/>
            <person name="Damayanti I."/>
            <person name="Sorensen P.M."/>
            <person name="Baidoo E.E."/>
            <person name="De Carvalho A.C."/>
            <person name="Riley R."/>
            <person name="Lipzen A."/>
            <person name="He G."/>
            <person name="Yan M."/>
            <person name="Haridas S."/>
            <person name="Daum C."/>
            <person name="Yoshinaga Y."/>
            <person name="Ng V."/>
            <person name="Grigoriev I.V."/>
            <person name="Munk R."/>
            <person name="Nuraida L."/>
            <person name="Wijaya C.H."/>
            <person name="Morales P.-C."/>
            <person name="Keasling J.D."/>
        </authorList>
    </citation>
    <scope>NUCLEOTIDE SEQUENCE [LARGE SCALE GENOMIC DNA]</scope>
    <source>
        <strain evidence="1 2">FGSC 2613</strain>
    </source>
</reference>
<gene>
    <name evidence="1" type="ORF">QR685DRAFT_550821</name>
</gene>
<name>A0ABR3DKG1_NEUIN</name>
<keyword evidence="2" id="KW-1185">Reference proteome</keyword>
<evidence type="ECO:0000313" key="1">
    <source>
        <dbReference type="EMBL" id="KAL0472842.1"/>
    </source>
</evidence>
<accession>A0ABR3DKG1</accession>
<proteinExistence type="predicted"/>
<organism evidence="1 2">
    <name type="scientific">Neurospora intermedia</name>
    <dbReference type="NCBI Taxonomy" id="5142"/>
    <lineage>
        <taxon>Eukaryota</taxon>
        <taxon>Fungi</taxon>
        <taxon>Dikarya</taxon>
        <taxon>Ascomycota</taxon>
        <taxon>Pezizomycotina</taxon>
        <taxon>Sordariomycetes</taxon>
        <taxon>Sordariomycetidae</taxon>
        <taxon>Sordariales</taxon>
        <taxon>Sordariaceae</taxon>
        <taxon>Neurospora</taxon>
    </lineage>
</organism>
<protein>
    <submittedName>
        <fullName evidence="1">Uncharacterized protein</fullName>
    </submittedName>
</protein>